<dbReference type="EMBL" id="AYSL01001502">
    <property type="protein sequence ID" value="KTF05896.1"/>
    <property type="molecule type" value="Genomic_DNA"/>
</dbReference>
<dbReference type="AlphaFoldDB" id="A0A1B6NQZ9"/>
<comment type="caution">
    <text evidence="1">The sequence shown here is derived from an EMBL/GenBank/DDBJ whole genome shotgun (WGS) entry which is preliminary data.</text>
</comment>
<sequence length="46" mass="5367">CISWLCTRLPSRTQFRDTMYKQARLSLLKLSNNYADALSYKNGSDH</sequence>
<evidence type="ECO:0000313" key="1">
    <source>
        <dbReference type="EMBL" id="KTF05896.1"/>
    </source>
</evidence>
<reference evidence="1" key="1">
    <citation type="submission" date="2013-11" db="EMBL/GenBank/DDBJ databases">
        <title>Microbial diversity, functional groups and degradation webs in Northern and Southern Mediterranean and Red Sea marine crude oil polluted sites.</title>
        <authorList>
            <person name="Daffonchio D."/>
            <person name="Mapelli F."/>
            <person name="Ferrer M."/>
            <person name="Richter M."/>
            <person name="Cherif A."/>
            <person name="Malkawi H.I."/>
            <person name="Yakimov M.M."/>
            <person name="Abdel-Fattah Y.R."/>
            <person name="Blaghen M."/>
            <person name="Golyshin P.N."/>
            <person name="Kalogerakis N."/>
            <person name="Boon N."/>
            <person name="Magagnini M."/>
            <person name="Fava F."/>
        </authorList>
    </citation>
    <scope>NUCLEOTIDE SEQUENCE</scope>
</reference>
<feature type="non-terminal residue" evidence="1">
    <location>
        <position position="1"/>
    </location>
</feature>
<name>A0A1B6NQZ9_9ZZZZ</name>
<protein>
    <submittedName>
        <fullName evidence="1">Uncharacterized protein</fullName>
    </submittedName>
</protein>
<proteinExistence type="predicted"/>
<gene>
    <name evidence="1" type="ORF">MGSAQ_002608</name>
</gene>
<organism evidence="1">
    <name type="scientific">marine sediment metagenome</name>
    <dbReference type="NCBI Taxonomy" id="412755"/>
    <lineage>
        <taxon>unclassified sequences</taxon>
        <taxon>metagenomes</taxon>
        <taxon>ecological metagenomes</taxon>
    </lineage>
</organism>
<accession>A0A1B6NQZ9</accession>